<keyword evidence="2" id="KW-1185">Reference proteome</keyword>
<organism evidence="1 2">
    <name type="scientific">Taibaiella soli</name>
    <dbReference type="NCBI Taxonomy" id="1649169"/>
    <lineage>
        <taxon>Bacteria</taxon>
        <taxon>Pseudomonadati</taxon>
        <taxon>Bacteroidota</taxon>
        <taxon>Chitinophagia</taxon>
        <taxon>Chitinophagales</taxon>
        <taxon>Chitinophagaceae</taxon>
        <taxon>Taibaiella</taxon>
    </lineage>
</organism>
<dbReference type="Pfam" id="PF18944">
    <property type="entry name" value="DUF5691"/>
    <property type="match status" value="1"/>
</dbReference>
<reference evidence="1 2" key="1">
    <citation type="submission" date="2018-06" db="EMBL/GenBank/DDBJ databases">
        <title>Mucibacter soli gen. nov., sp. nov., a new member of the family Chitinophagaceae producing mucin.</title>
        <authorList>
            <person name="Kim M.-K."/>
            <person name="Park S."/>
            <person name="Kim T.-S."/>
            <person name="Joung Y."/>
            <person name="Han J.-H."/>
            <person name="Kim S.B."/>
        </authorList>
    </citation>
    <scope>NUCLEOTIDE SEQUENCE [LARGE SCALE GENOMIC DNA]</scope>
    <source>
        <strain evidence="1 2">R1-15</strain>
    </source>
</reference>
<dbReference type="OrthoDB" id="262508at2"/>
<gene>
    <name evidence="1" type="ORF">DN068_03560</name>
</gene>
<dbReference type="InterPro" id="IPR043746">
    <property type="entry name" value="DUF5691"/>
</dbReference>
<dbReference type="EMBL" id="QKTW01000006">
    <property type="protein sequence ID" value="PZF74103.1"/>
    <property type="molecule type" value="Genomic_DNA"/>
</dbReference>
<dbReference type="AlphaFoldDB" id="A0A2W2C205"/>
<comment type="caution">
    <text evidence="1">The sequence shown here is derived from an EMBL/GenBank/DDBJ whole genome shotgun (WGS) entry which is preliminary data.</text>
</comment>
<accession>A0A2W2C205</accession>
<name>A0A2W2C205_9BACT</name>
<sequence length="505" mass="56840">MHFDDHIIQVALLGTDKQQLNLNEADDALQPSLRKIGDNPTLDSEEIFLQSLALAFNYKQAGVTVPVKVEAAIEPAPAEEKQYCSPAAMRNLRDILDLESGALLRVWLQCCADADFVVLPEFIPILFDEASVNRSLLPLVIKCCGKRGEWLIGFNKDWKFSATDNTAEIWETGSSEQRKQALMQVRKADAGKALQMLEQTWTTEDAQTKTVLLGVLETNIGNEDVRFLEQIQNEKSKKVNDLAIHLLKLIPASSIVQSYVDALRKSVQIKKEKSMLGLISKKVLDVDVSSVDESVFATGIEKLSNIKDLDDATYIACQLIQNVPPSALKTLLGVDYEEMANLFWQKKSFLLFALIGSAIKFRDVVCLQIALQKDNVNFYKRAITILPKVEANNYAEQYFAQQNGIQGANIRTEIIDTFCKAEIEISSSFGAVICEHLASDMYRFNRKFYNDYIDLFPADFPAIAEKYTPQQSYVQSQWGNTVAYTQKLMQLKVSTIHHLSTRKNN</sequence>
<protein>
    <submittedName>
        <fullName evidence="1">Uncharacterized protein</fullName>
    </submittedName>
</protein>
<proteinExistence type="predicted"/>
<dbReference type="RefSeq" id="WP_110997520.1">
    <property type="nucleotide sequence ID" value="NZ_QKTW01000006.1"/>
</dbReference>
<dbReference type="Proteomes" id="UP000248745">
    <property type="component" value="Unassembled WGS sequence"/>
</dbReference>
<evidence type="ECO:0000313" key="1">
    <source>
        <dbReference type="EMBL" id="PZF74103.1"/>
    </source>
</evidence>
<evidence type="ECO:0000313" key="2">
    <source>
        <dbReference type="Proteomes" id="UP000248745"/>
    </source>
</evidence>